<protein>
    <submittedName>
        <fullName evidence="1">Uncharacterized protein</fullName>
    </submittedName>
</protein>
<reference evidence="2" key="1">
    <citation type="submission" date="2015-05" db="EMBL/GenBank/DDBJ databases">
        <title>Draft genome sequencing of a biphenyl-degrading bacterium, Pseudomonas balearica KF707 (=NBRC110670).</title>
        <authorList>
            <person name="Kimura N."/>
            <person name="Hirose J."/>
            <person name="Watanabe T."/>
            <person name="Suenaga H."/>
            <person name="Fujihara H."/>
            <person name="Noguchi M."/>
            <person name="Hashimoto M."/>
            <person name="Shimodaira J."/>
            <person name="Tsuchikane K."/>
            <person name="Hosoyama A."/>
            <person name="Yamazoe A."/>
            <person name="Fujita N."/>
            <person name="Furukawa K."/>
        </authorList>
    </citation>
    <scope>NUCLEOTIDE SEQUENCE [LARGE SCALE GENOMIC DNA]</scope>
    <source>
        <strain evidence="2">DSM 10086 / NBRC 110670 / KF707</strain>
    </source>
</reference>
<accession>A0AAD1C2J6</accession>
<evidence type="ECO:0000313" key="2">
    <source>
        <dbReference type="Proteomes" id="UP000218554"/>
    </source>
</evidence>
<sequence>MPGQDEPSIQLHCFNPEPVSLADSTRHGVSARLGQGGFNIVQSA</sequence>
<keyword evidence="2" id="KW-1185">Reference proteome</keyword>
<proteinExistence type="predicted"/>
<dbReference type="AlphaFoldDB" id="A0AAD1C2J6"/>
<reference evidence="1 2" key="2">
    <citation type="journal article" date="2017" name="Int. J. Syst. Evol. Microbiol.">
        <title>Pseudomonas furukawaii sp. nov., a polychlorinated biphenyl-degrading bacterium isolated from biphenyl-contaminated soil in Japan.</title>
        <authorList>
            <person name="Kimura N."/>
            <person name="Watanabe T."/>
            <person name="Suenaga H."/>
            <person name="Fujihara H."/>
            <person name="Futagami T."/>
            <person name="Goto M."/>
            <person name="Hanada S."/>
            <person name="Hirose J."/>
        </authorList>
    </citation>
    <scope>NUCLEOTIDE SEQUENCE [LARGE SCALE GENOMIC DNA]</scope>
    <source>
        <strain evidence="2">DSM 10086 / NBRC 110670 / KF707</strain>
    </source>
</reference>
<dbReference type="KEGG" id="pfuw:KF707C_32290"/>
<dbReference type="EMBL" id="AP014862">
    <property type="protein sequence ID" value="BAU74917.1"/>
    <property type="molecule type" value="Genomic_DNA"/>
</dbReference>
<organism evidence="1 2">
    <name type="scientific">Metapseudomonas furukawaii</name>
    <name type="common">Pseudomonas furukawaii</name>
    <dbReference type="NCBI Taxonomy" id="1149133"/>
    <lineage>
        <taxon>Bacteria</taxon>
        <taxon>Pseudomonadati</taxon>
        <taxon>Pseudomonadota</taxon>
        <taxon>Gammaproteobacteria</taxon>
        <taxon>Pseudomonadales</taxon>
        <taxon>Pseudomonadaceae</taxon>
        <taxon>Metapseudomonas</taxon>
    </lineage>
</organism>
<gene>
    <name evidence="1" type="ORF">KF707C_32290</name>
</gene>
<name>A0AAD1C2J6_METFU</name>
<dbReference type="Proteomes" id="UP000218554">
    <property type="component" value="Chromosome"/>
</dbReference>
<evidence type="ECO:0000313" key="1">
    <source>
        <dbReference type="EMBL" id="BAU74917.1"/>
    </source>
</evidence>